<evidence type="ECO:0000259" key="2">
    <source>
        <dbReference type="Pfam" id="PF02120"/>
    </source>
</evidence>
<feature type="domain" description="Flagellar hook-length control protein-like C-terminal" evidence="2">
    <location>
        <begin position="37"/>
        <end position="101"/>
    </location>
</feature>
<dbReference type="RefSeq" id="WP_290319424.1">
    <property type="nucleotide sequence ID" value="NZ_JAUFPN010000191.1"/>
</dbReference>
<sequence length="158" mass="15624">AEPAPAPAAAAARTAPPPPPARQVAQVTIALALGSGQAPRLTVALEPESLGRVEIRIERGADGEASSVRVLAERPETLALLQRDARDLDRALGQAGVSVAEGALQFGLASGDPGREGPGRQGQPPGAGAGGWAGQGPALATEASRPAAASLALLDIAV</sequence>
<dbReference type="CDD" id="cd17470">
    <property type="entry name" value="T3SS_Flik_C"/>
    <property type="match status" value="1"/>
</dbReference>
<dbReference type="EMBL" id="JAUFPN010000191">
    <property type="protein sequence ID" value="MDN3567399.1"/>
    <property type="molecule type" value="Genomic_DNA"/>
</dbReference>
<dbReference type="Proteomes" id="UP001529369">
    <property type="component" value="Unassembled WGS sequence"/>
</dbReference>
<accession>A0ABT8AC62</accession>
<keyword evidence="3" id="KW-0966">Cell projection</keyword>
<feature type="region of interest" description="Disordered" evidence="1">
    <location>
        <begin position="106"/>
        <end position="141"/>
    </location>
</feature>
<gene>
    <name evidence="3" type="ORF">QWZ14_23715</name>
</gene>
<protein>
    <submittedName>
        <fullName evidence="3">Flagellar hook-length control protein FliK</fullName>
    </submittedName>
</protein>
<proteinExistence type="predicted"/>
<evidence type="ECO:0000313" key="4">
    <source>
        <dbReference type="Proteomes" id="UP001529369"/>
    </source>
</evidence>
<dbReference type="InterPro" id="IPR038610">
    <property type="entry name" value="FliK-like_C_sf"/>
</dbReference>
<dbReference type="Pfam" id="PF02120">
    <property type="entry name" value="Flg_hook"/>
    <property type="match status" value="1"/>
</dbReference>
<feature type="non-terminal residue" evidence="3">
    <location>
        <position position="1"/>
    </location>
</feature>
<keyword evidence="3" id="KW-0969">Cilium</keyword>
<feature type="compositionally biased region" description="Gly residues" evidence="1">
    <location>
        <begin position="125"/>
        <end position="134"/>
    </location>
</feature>
<evidence type="ECO:0000256" key="1">
    <source>
        <dbReference type="SAM" id="MobiDB-lite"/>
    </source>
</evidence>
<reference evidence="4" key="1">
    <citation type="journal article" date="2019" name="Int. J. Syst. Evol. Microbiol.">
        <title>The Global Catalogue of Microorganisms (GCM) 10K type strain sequencing project: providing services to taxonomists for standard genome sequencing and annotation.</title>
        <authorList>
            <consortium name="The Broad Institute Genomics Platform"/>
            <consortium name="The Broad Institute Genome Sequencing Center for Infectious Disease"/>
            <person name="Wu L."/>
            <person name="Ma J."/>
        </authorList>
    </citation>
    <scope>NUCLEOTIDE SEQUENCE [LARGE SCALE GENOMIC DNA]</scope>
    <source>
        <strain evidence="4">CECT 7131</strain>
    </source>
</reference>
<keyword evidence="4" id="KW-1185">Reference proteome</keyword>
<name>A0ABT8AC62_9PROT</name>
<evidence type="ECO:0000313" key="3">
    <source>
        <dbReference type="EMBL" id="MDN3567399.1"/>
    </source>
</evidence>
<dbReference type="InterPro" id="IPR021136">
    <property type="entry name" value="Flagellar_hook_control-like_C"/>
</dbReference>
<comment type="caution">
    <text evidence="3">The sequence shown here is derived from an EMBL/GenBank/DDBJ whole genome shotgun (WGS) entry which is preliminary data.</text>
</comment>
<dbReference type="Gene3D" id="3.30.750.140">
    <property type="match status" value="1"/>
</dbReference>
<feature type="region of interest" description="Disordered" evidence="1">
    <location>
        <begin position="1"/>
        <end position="23"/>
    </location>
</feature>
<organism evidence="3 4">
    <name type="scientific">Paeniroseomonas aquatica</name>
    <dbReference type="NCBI Taxonomy" id="373043"/>
    <lineage>
        <taxon>Bacteria</taxon>
        <taxon>Pseudomonadati</taxon>
        <taxon>Pseudomonadota</taxon>
        <taxon>Alphaproteobacteria</taxon>
        <taxon>Acetobacterales</taxon>
        <taxon>Acetobacteraceae</taxon>
        <taxon>Paeniroseomonas</taxon>
    </lineage>
</organism>
<keyword evidence="3" id="KW-0282">Flagellum</keyword>